<dbReference type="RefSeq" id="WP_128533388.1">
    <property type="nucleotide sequence ID" value="NZ_SBIW01000003.1"/>
</dbReference>
<dbReference type="InterPro" id="IPR002740">
    <property type="entry name" value="EVE_domain"/>
</dbReference>
<name>A0A444MQQ8_9SPHI</name>
<evidence type="ECO:0000259" key="2">
    <source>
        <dbReference type="Pfam" id="PF01878"/>
    </source>
</evidence>
<dbReference type="AlphaFoldDB" id="A0A444MQQ8"/>
<evidence type="ECO:0000313" key="3">
    <source>
        <dbReference type="EMBL" id="RWY53953.1"/>
    </source>
</evidence>
<keyword evidence="4" id="KW-1185">Reference proteome</keyword>
<organism evidence="3 4">
    <name type="scientific">Mucilaginibacter gilvus</name>
    <dbReference type="NCBI Taxonomy" id="2305909"/>
    <lineage>
        <taxon>Bacteria</taxon>
        <taxon>Pseudomonadati</taxon>
        <taxon>Bacteroidota</taxon>
        <taxon>Sphingobacteriia</taxon>
        <taxon>Sphingobacteriales</taxon>
        <taxon>Sphingobacteriaceae</taxon>
        <taxon>Mucilaginibacter</taxon>
    </lineage>
</organism>
<proteinExistence type="inferred from homology"/>
<dbReference type="Proteomes" id="UP000286701">
    <property type="component" value="Unassembled WGS sequence"/>
</dbReference>
<dbReference type="Gene3D" id="3.10.590.10">
    <property type="entry name" value="ph1033 like domains"/>
    <property type="match status" value="1"/>
</dbReference>
<dbReference type="InterPro" id="IPR022996">
    <property type="entry name" value="UPF0310"/>
</dbReference>
<dbReference type="NCBIfam" id="NF002616">
    <property type="entry name" value="PRK02268.1-2"/>
    <property type="match status" value="1"/>
</dbReference>
<gene>
    <name evidence="3" type="ORF">EPL05_07810</name>
</gene>
<sequence>MKAEPRYWITVVSKEHLERGVARGFMQANHGKEGSLKRLNEGDWIVFYSPKLSYSGKEPLQAFTAIGRVSDGNIYQHKMAEDFTPYRRNVDFYEAEEAPIAPLIDGLEFIENKKAWGFKFRFGFFEIGELDFRVIRSAMITGELTPTTKT</sequence>
<dbReference type="Pfam" id="PF01878">
    <property type="entry name" value="EVE"/>
    <property type="match status" value="1"/>
</dbReference>
<evidence type="ECO:0000313" key="4">
    <source>
        <dbReference type="Proteomes" id="UP000286701"/>
    </source>
</evidence>
<dbReference type="HAMAP" id="MF_00771">
    <property type="entry name" value="UPF0310"/>
    <property type="match status" value="1"/>
</dbReference>
<comment type="similarity">
    <text evidence="1">Belongs to the UPF0310 family.</text>
</comment>
<dbReference type="CDD" id="cd21132">
    <property type="entry name" value="EVE-like"/>
    <property type="match status" value="1"/>
</dbReference>
<accession>A0A444MQQ8</accession>
<dbReference type="EMBL" id="SBIW01000003">
    <property type="protein sequence ID" value="RWY53953.1"/>
    <property type="molecule type" value="Genomic_DNA"/>
</dbReference>
<dbReference type="InterPro" id="IPR015947">
    <property type="entry name" value="PUA-like_sf"/>
</dbReference>
<dbReference type="OrthoDB" id="9793567at2"/>
<evidence type="ECO:0000256" key="1">
    <source>
        <dbReference type="HAMAP-Rule" id="MF_00771"/>
    </source>
</evidence>
<feature type="domain" description="EVE" evidence="2">
    <location>
        <begin position="6"/>
        <end position="137"/>
    </location>
</feature>
<comment type="caution">
    <text evidence="3">The sequence shown here is derived from an EMBL/GenBank/DDBJ whole genome shotgun (WGS) entry which is preliminary data.</text>
</comment>
<dbReference type="SUPFAM" id="SSF88697">
    <property type="entry name" value="PUA domain-like"/>
    <property type="match status" value="1"/>
</dbReference>
<reference evidence="3 4" key="1">
    <citation type="submission" date="2019-01" db="EMBL/GenBank/DDBJ databases">
        <title>Mucilaginibacter antarcticum sp. nov., isolated from antarctic soil.</title>
        <authorList>
            <person name="Yan Y.-Q."/>
            <person name="Du Z.-J."/>
        </authorList>
    </citation>
    <scope>NUCLEOTIDE SEQUENCE [LARGE SCALE GENOMIC DNA]</scope>
    <source>
        <strain evidence="3 4">F01003</strain>
    </source>
</reference>
<protein>
    <recommendedName>
        <fullName evidence="1">UPF0310 protein EPL05_07810</fullName>
    </recommendedName>
</protein>